<evidence type="ECO:0000256" key="5">
    <source>
        <dbReference type="ARBA" id="ARBA00023136"/>
    </source>
</evidence>
<feature type="transmembrane region" description="Helical" evidence="7">
    <location>
        <begin position="265"/>
        <end position="284"/>
    </location>
</feature>
<dbReference type="PANTHER" id="PTHR30287:SF1">
    <property type="entry name" value="INNER MEMBRANE PROTEIN"/>
    <property type="match status" value="1"/>
</dbReference>
<keyword evidence="3 7" id="KW-0812">Transmembrane</keyword>
<evidence type="ECO:0000313" key="10">
    <source>
        <dbReference type="Proteomes" id="UP000242886"/>
    </source>
</evidence>
<feature type="transmembrane region" description="Helical" evidence="7">
    <location>
        <begin position="483"/>
        <end position="502"/>
    </location>
</feature>
<protein>
    <recommendedName>
        <fullName evidence="8">ABC3 transporter permease C-terminal domain-containing protein</fullName>
    </recommendedName>
</protein>
<evidence type="ECO:0000256" key="1">
    <source>
        <dbReference type="ARBA" id="ARBA00004651"/>
    </source>
</evidence>
<organism evidence="9 10">
    <name type="scientific">Sterolibacterium denitrificans</name>
    <dbReference type="NCBI Taxonomy" id="157592"/>
    <lineage>
        <taxon>Bacteria</taxon>
        <taxon>Pseudomonadati</taxon>
        <taxon>Pseudomonadota</taxon>
        <taxon>Betaproteobacteria</taxon>
        <taxon>Nitrosomonadales</taxon>
        <taxon>Sterolibacteriaceae</taxon>
        <taxon>Sterolibacterium</taxon>
    </lineage>
</organism>
<dbReference type="PANTHER" id="PTHR30287">
    <property type="entry name" value="MEMBRANE COMPONENT OF PREDICTED ABC SUPERFAMILY METABOLITE UPTAKE TRANSPORTER"/>
    <property type="match status" value="1"/>
</dbReference>
<evidence type="ECO:0000256" key="3">
    <source>
        <dbReference type="ARBA" id="ARBA00022692"/>
    </source>
</evidence>
<evidence type="ECO:0000256" key="2">
    <source>
        <dbReference type="ARBA" id="ARBA00022475"/>
    </source>
</evidence>
<evidence type="ECO:0000259" key="8">
    <source>
        <dbReference type="Pfam" id="PF02687"/>
    </source>
</evidence>
<feature type="transmembrane region" description="Helical" evidence="7">
    <location>
        <begin position="359"/>
        <end position="379"/>
    </location>
</feature>
<comment type="subcellular location">
    <subcellularLocation>
        <location evidence="1">Cell membrane</location>
        <topology evidence="1">Multi-pass membrane protein</topology>
    </subcellularLocation>
</comment>
<keyword evidence="5 7" id="KW-0472">Membrane</keyword>
<feature type="region of interest" description="Disordered" evidence="6">
    <location>
        <begin position="597"/>
        <end position="617"/>
    </location>
</feature>
<evidence type="ECO:0000256" key="6">
    <source>
        <dbReference type="SAM" id="MobiDB-lite"/>
    </source>
</evidence>
<keyword evidence="10" id="KW-1185">Reference proteome</keyword>
<keyword evidence="2" id="KW-1003">Cell membrane</keyword>
<feature type="transmembrane region" description="Helical" evidence="7">
    <location>
        <begin position="814"/>
        <end position="835"/>
    </location>
</feature>
<feature type="compositionally biased region" description="Polar residues" evidence="6">
    <location>
        <begin position="607"/>
        <end position="617"/>
    </location>
</feature>
<feature type="transmembrane region" description="Helical" evidence="7">
    <location>
        <begin position="775"/>
        <end position="802"/>
    </location>
</feature>
<proteinExistence type="predicted"/>
<keyword evidence="4 7" id="KW-1133">Transmembrane helix</keyword>
<feature type="transmembrane region" description="Helical" evidence="7">
    <location>
        <begin position="317"/>
        <end position="339"/>
    </location>
</feature>
<dbReference type="Proteomes" id="UP000242886">
    <property type="component" value="Chromosome SDENCHOL"/>
</dbReference>
<evidence type="ECO:0000313" key="9">
    <source>
        <dbReference type="EMBL" id="SMB25616.1"/>
    </source>
</evidence>
<evidence type="ECO:0000256" key="7">
    <source>
        <dbReference type="SAM" id="Phobius"/>
    </source>
</evidence>
<dbReference type="Pfam" id="PF02687">
    <property type="entry name" value="FtsX"/>
    <property type="match status" value="2"/>
</dbReference>
<sequence>MLSLSHFATLRLMWRVLRRDWRAGELTVLGMALLIAVASLTSVGFLTDRVAQAMALEARQLLGGDLLLSADHPIPDHIRQEAAQRGLRQAELLIFPSMVRTDEAAQLADIKAVSASYPLRGELRIAGSLEAAANDAQPTRSIPAPGSVWLDERLSAALAAQPGDHIRLGASRLTVAAILTQEPDRGMSMFGFAPRLLMNHADLAATGLVRPASRIAYRLQLAGDAAAVAAFGDWLQPRLERGERLEDLSNARPEMRTVLDRAERFLRLAALLAVVLAAIAVGFATDRYIRRHLDGCAVMRCLGASQAQLLLIHVGEFLLFGLLATLAGCLLGYAVQLGLQSLLAGLFSASLPPPSALPWLHGLLVGLVLVGGFAVPPLLRLRRVTTLRVLRREWDEQTHPLPRLLAYALGLLALMGLMLWIAGELQLGAIVMLGFALAFGLYALLARLLLAGATRSGIVTALGRYPGLRLGLASLRRHASASVLQAASLALGLTALLLLGVARDDLLANWQNRMPPDAPNRFIINIQPEQRQDLRDFFASAGLPAPQLEPMIRGRLVAINATPVAADRYADERAQHLADREFNLSWTSELPAGNRIEAGRWHGKGSGSSKDTASGETEFSVERGLAKTLELKLGDRLTYDIAGQQLTGRISSLRQLNWDSMRVNFFVIAPPGALENYPASDITSFHLPSERRDFVNALLHAFPNLTVIDVSALARQLQTTVDQVARAIELIFGFALLSGLMVLYAALQASQDQRRYEHALLRALGARHRQLRGALLAEFAVLGGVAGLLAGLGASAISWAVAYFALQLDYLPSVFMPLLGIGIGAAGIAAAGWLGTAGSLQRPAMAALREET</sequence>
<dbReference type="InterPro" id="IPR003838">
    <property type="entry name" value="ABC3_permease_C"/>
</dbReference>
<feature type="transmembrane region" description="Helical" evidence="7">
    <location>
        <begin position="427"/>
        <end position="450"/>
    </location>
</feature>
<gene>
    <name evidence="9" type="ORF">SDENCHOL_11305</name>
</gene>
<dbReference type="AlphaFoldDB" id="A0A7Z7HQN4"/>
<dbReference type="InterPro" id="IPR038766">
    <property type="entry name" value="Membrane_comp_ABC_pdt"/>
</dbReference>
<feature type="transmembrane region" description="Helical" evidence="7">
    <location>
        <begin position="727"/>
        <end position="747"/>
    </location>
</feature>
<reference evidence="9" key="1">
    <citation type="submission" date="2017-03" db="EMBL/GenBank/DDBJ databases">
        <authorList>
            <consortium name="AG Boll"/>
        </authorList>
    </citation>
    <scope>NUCLEOTIDE SEQUENCE [LARGE SCALE GENOMIC DNA]</scope>
    <source>
        <strain evidence="9">Chol</strain>
    </source>
</reference>
<feature type="transmembrane region" description="Helical" evidence="7">
    <location>
        <begin position="400"/>
        <end position="421"/>
    </location>
</feature>
<evidence type="ECO:0000256" key="4">
    <source>
        <dbReference type="ARBA" id="ARBA00022989"/>
    </source>
</evidence>
<dbReference type="RefSeq" id="WP_231912926.1">
    <property type="nucleotide sequence ID" value="NZ_LT837803.1"/>
</dbReference>
<feature type="domain" description="ABC3 transporter permease C-terminal" evidence="8">
    <location>
        <begin position="268"/>
        <end position="384"/>
    </location>
</feature>
<feature type="domain" description="ABC3 transporter permease C-terminal" evidence="8">
    <location>
        <begin position="731"/>
        <end position="831"/>
    </location>
</feature>
<dbReference type="EMBL" id="LT837803">
    <property type="protein sequence ID" value="SMB25616.1"/>
    <property type="molecule type" value="Genomic_DNA"/>
</dbReference>
<accession>A0A7Z7HQN4</accession>
<dbReference type="GO" id="GO:0005886">
    <property type="term" value="C:plasma membrane"/>
    <property type="evidence" value="ECO:0007669"/>
    <property type="project" value="UniProtKB-SubCell"/>
</dbReference>
<name>A0A7Z7HQN4_9PROT</name>